<keyword evidence="2" id="KW-1003">Cell membrane</keyword>
<evidence type="ECO:0000256" key="5">
    <source>
        <dbReference type="ARBA" id="ARBA00023136"/>
    </source>
</evidence>
<feature type="transmembrane region" description="Helical" evidence="7">
    <location>
        <begin position="771"/>
        <end position="790"/>
    </location>
</feature>
<dbReference type="AlphaFoldDB" id="A0A1H3GDV1"/>
<evidence type="ECO:0000313" key="10">
    <source>
        <dbReference type="Proteomes" id="UP000183918"/>
    </source>
</evidence>
<keyword evidence="9" id="KW-0449">Lipoprotein</keyword>
<evidence type="ECO:0000256" key="7">
    <source>
        <dbReference type="SAM" id="Phobius"/>
    </source>
</evidence>
<evidence type="ECO:0000256" key="2">
    <source>
        <dbReference type="ARBA" id="ARBA00022475"/>
    </source>
</evidence>
<feature type="transmembrane region" description="Helical" evidence="7">
    <location>
        <begin position="719"/>
        <end position="737"/>
    </location>
</feature>
<protein>
    <submittedName>
        <fullName evidence="9">ABC-type transport system, involved in lipoprotein release, permease component</fullName>
    </submittedName>
</protein>
<dbReference type="EMBL" id="FNPG01000006">
    <property type="protein sequence ID" value="SDY01230.1"/>
    <property type="molecule type" value="Genomic_DNA"/>
</dbReference>
<reference evidence="9 10" key="1">
    <citation type="submission" date="2016-10" db="EMBL/GenBank/DDBJ databases">
        <authorList>
            <person name="de Groot N.N."/>
        </authorList>
    </citation>
    <scope>NUCLEOTIDE SEQUENCE [LARGE SCALE GENOMIC DNA]</scope>
    <source>
        <strain evidence="9 10">DSM 14045</strain>
    </source>
</reference>
<dbReference type="RefSeq" id="WP_074715936.1">
    <property type="nucleotide sequence ID" value="NZ_FNPG01000006.1"/>
</dbReference>
<feature type="domain" description="ABC3 transporter permease C-terminal" evidence="8">
    <location>
        <begin position="723"/>
        <end position="839"/>
    </location>
</feature>
<proteinExistence type="inferred from homology"/>
<dbReference type="Pfam" id="PF02687">
    <property type="entry name" value="FtsX"/>
    <property type="match status" value="2"/>
</dbReference>
<evidence type="ECO:0000256" key="1">
    <source>
        <dbReference type="ARBA" id="ARBA00004651"/>
    </source>
</evidence>
<dbReference type="GO" id="GO:0005886">
    <property type="term" value="C:plasma membrane"/>
    <property type="evidence" value="ECO:0007669"/>
    <property type="project" value="UniProtKB-SubCell"/>
</dbReference>
<dbReference type="eggNOG" id="COG0577">
    <property type="taxonomic scope" value="Bacteria"/>
</dbReference>
<feature type="transmembrane region" description="Helical" evidence="7">
    <location>
        <begin position="12"/>
        <end position="33"/>
    </location>
</feature>
<evidence type="ECO:0000259" key="8">
    <source>
        <dbReference type="Pfam" id="PF02687"/>
    </source>
</evidence>
<evidence type="ECO:0000313" key="9">
    <source>
        <dbReference type="EMBL" id="SDY01230.1"/>
    </source>
</evidence>
<evidence type="ECO:0000256" key="4">
    <source>
        <dbReference type="ARBA" id="ARBA00022989"/>
    </source>
</evidence>
<feature type="transmembrane region" description="Helical" evidence="7">
    <location>
        <begin position="338"/>
        <end position="364"/>
    </location>
</feature>
<feature type="transmembrane region" description="Helical" evidence="7">
    <location>
        <begin position="293"/>
        <end position="318"/>
    </location>
</feature>
<name>A0A1H3GDV1_9FIRM</name>
<dbReference type="Proteomes" id="UP000183918">
    <property type="component" value="Unassembled WGS sequence"/>
</dbReference>
<gene>
    <name evidence="9" type="ORF">SAMN02910414_00534</name>
</gene>
<dbReference type="InterPro" id="IPR003838">
    <property type="entry name" value="ABC3_permease_C"/>
</dbReference>
<keyword evidence="5 7" id="KW-0472">Membrane</keyword>
<evidence type="ECO:0000256" key="3">
    <source>
        <dbReference type="ARBA" id="ARBA00022692"/>
    </source>
</evidence>
<accession>A0A1H3GDV1</accession>
<dbReference type="STRING" id="1122142.SAMN02910414_00534"/>
<comment type="similarity">
    <text evidence="6">Belongs to the ABC-4 integral membrane protein family.</text>
</comment>
<dbReference type="GO" id="GO:0022857">
    <property type="term" value="F:transmembrane transporter activity"/>
    <property type="evidence" value="ECO:0007669"/>
    <property type="project" value="TreeGrafter"/>
</dbReference>
<keyword evidence="4 7" id="KW-1133">Transmembrane helix</keyword>
<dbReference type="OrthoDB" id="9793166at2"/>
<feature type="transmembrane region" description="Helical" evidence="7">
    <location>
        <begin position="412"/>
        <end position="435"/>
    </location>
</feature>
<keyword evidence="10" id="KW-1185">Reference proteome</keyword>
<dbReference type="PANTHER" id="PTHR30572:SF4">
    <property type="entry name" value="ABC TRANSPORTER PERMEASE YTRF"/>
    <property type="match status" value="1"/>
</dbReference>
<feature type="domain" description="ABC3 transporter permease C-terminal" evidence="8">
    <location>
        <begin position="252"/>
        <end position="372"/>
    </location>
</feature>
<feature type="transmembrane region" description="Helical" evidence="7">
    <location>
        <begin position="810"/>
        <end position="832"/>
    </location>
</feature>
<feature type="transmembrane region" description="Helical" evidence="7">
    <location>
        <begin position="252"/>
        <end position="273"/>
    </location>
</feature>
<evidence type="ECO:0000256" key="6">
    <source>
        <dbReference type="ARBA" id="ARBA00038076"/>
    </source>
</evidence>
<keyword evidence="3 7" id="KW-0812">Transmembrane</keyword>
<sequence length="847" mass="96579">MYKISWQYIKKNINNTFALLLCIVVSTILLVGVTSTLKSMQINKSQYYAKQTGNYQYKYRIENENYKNIEKKIENSKADVDSWSILSRMCSIDKPKYFDLYLCDRNFFKQNNIKLLKGRYPNKKGEMLIEEWSISNMSLTKAINSSMKFQGKKYKIVGIVSDSYMKTSNTNVGYTFVDVEEPISPKYEVNVNFDYQSDILKESKTLKDEFKVSSKNYLVNRDTTEALGYYAASEDESTFAQIVEQIASNEKVIAILFAVFGCFITYSVLNIILTQRMRQYGILVTLGATKYKLFRIIFNELLTLLVAGYTIGAVVGFYGSKILFKLRPNDYIVSQSNIFILSKNAISIGFAIYLILIVVMSYIITYKINRKTLLNSFGEISKHLKKKRIILSSKKRDLIPSIFSRYRKMRPVSFACTIISLALCGVILCGSNYYFSTIKEENKMRVAGGDEGLAYDYAFKSENNVFDSGLKNSDLDRLKKVDGIKNIYAFKQFMGETKLHKKQMVSDASYKDANKDKRLKGYFNGILNKDLNNNYLLKGDINGYDEDMLEKEKMYLETGKIDKAKLDTGKYVIVIIPVDGATGATNTILNIKAGDTLEVKTPKLQNQNELDILTFKGDEARYETKKLTVLATVRMGLVSSDYWTAGNGLDLIMSNKEMEKLYGISKYDIACADKTEDVDSAKLANDVQEVVKDVPRMNFQDNRTQLEEQNASLRRQENLIDVLAISVILISIFNMLNSMRHMFSSRKKEIGIIRAIGTNEKKILRVMAKEGAIYGIYTNLCMILGIYIVTNLMCQHLKSVCFLYHPVVKYDLKAIVFIAIINLVVSIFTAIVSIKKVLSEHVVTNML</sequence>
<comment type="subcellular location">
    <subcellularLocation>
        <location evidence="1">Cell membrane</location>
        <topology evidence="1">Multi-pass membrane protein</topology>
    </subcellularLocation>
</comment>
<dbReference type="InterPro" id="IPR050250">
    <property type="entry name" value="Macrolide_Exporter_MacB"/>
</dbReference>
<organism evidence="9 10">
    <name type="scientific">Lachnobacterium bovis DSM 14045</name>
    <dbReference type="NCBI Taxonomy" id="1122142"/>
    <lineage>
        <taxon>Bacteria</taxon>
        <taxon>Bacillati</taxon>
        <taxon>Bacillota</taxon>
        <taxon>Clostridia</taxon>
        <taxon>Lachnospirales</taxon>
        <taxon>Lachnospiraceae</taxon>
        <taxon>Lachnobacterium</taxon>
    </lineage>
</organism>
<dbReference type="PANTHER" id="PTHR30572">
    <property type="entry name" value="MEMBRANE COMPONENT OF TRANSPORTER-RELATED"/>
    <property type="match status" value="1"/>
</dbReference>